<protein>
    <submittedName>
        <fullName evidence="2">Uncharacterized protein</fullName>
    </submittedName>
</protein>
<feature type="region of interest" description="Disordered" evidence="1">
    <location>
        <begin position="93"/>
        <end position="112"/>
    </location>
</feature>
<gene>
    <name evidence="2" type="ORF">FHS55_002125</name>
</gene>
<evidence type="ECO:0000313" key="2">
    <source>
        <dbReference type="EMBL" id="MBB3771526.1"/>
    </source>
</evidence>
<accession>A0A839Z9W9</accession>
<organism evidence="2 3">
    <name type="scientific">Ancylobacter tetraedralis</name>
    <dbReference type="NCBI Taxonomy" id="217068"/>
    <lineage>
        <taxon>Bacteria</taxon>
        <taxon>Pseudomonadati</taxon>
        <taxon>Pseudomonadota</taxon>
        <taxon>Alphaproteobacteria</taxon>
        <taxon>Hyphomicrobiales</taxon>
        <taxon>Xanthobacteraceae</taxon>
        <taxon>Ancylobacter</taxon>
    </lineage>
</organism>
<sequence>MKDLPLSKTYTAGSESFAVIKLRDPGYADYRQIGPVYEVQRGIVIRDREAVFTYVDRLITSPAAGALAVLDLTDTLALEDHILAFFINARTSAPASTNSSSGSDGTPPISTG</sequence>
<evidence type="ECO:0000313" key="3">
    <source>
        <dbReference type="Proteomes" id="UP000533469"/>
    </source>
</evidence>
<dbReference type="RefSeq" id="WP_183189674.1">
    <property type="nucleotide sequence ID" value="NZ_JACICD010000003.1"/>
</dbReference>
<proteinExistence type="predicted"/>
<keyword evidence="3" id="KW-1185">Reference proteome</keyword>
<name>A0A839Z9W9_9HYPH</name>
<evidence type="ECO:0000256" key="1">
    <source>
        <dbReference type="SAM" id="MobiDB-lite"/>
    </source>
</evidence>
<dbReference type="AlphaFoldDB" id="A0A839Z9W9"/>
<dbReference type="Proteomes" id="UP000533469">
    <property type="component" value="Unassembled WGS sequence"/>
</dbReference>
<comment type="caution">
    <text evidence="2">The sequence shown here is derived from an EMBL/GenBank/DDBJ whole genome shotgun (WGS) entry which is preliminary data.</text>
</comment>
<reference evidence="2 3" key="1">
    <citation type="submission" date="2020-08" db="EMBL/GenBank/DDBJ databases">
        <title>Genomic Encyclopedia of Type Strains, Phase IV (KMG-IV): sequencing the most valuable type-strain genomes for metagenomic binning, comparative biology and taxonomic classification.</title>
        <authorList>
            <person name="Goeker M."/>
        </authorList>
    </citation>
    <scope>NUCLEOTIDE SEQUENCE [LARGE SCALE GENOMIC DNA]</scope>
    <source>
        <strain evidence="2 3">DSM 5895</strain>
    </source>
</reference>
<dbReference type="EMBL" id="JACICD010000003">
    <property type="protein sequence ID" value="MBB3771526.1"/>
    <property type="molecule type" value="Genomic_DNA"/>
</dbReference>